<keyword evidence="8" id="KW-0479">Metal-binding</keyword>
<evidence type="ECO:0000313" key="17">
    <source>
        <dbReference type="EMBL" id="SZX74651.1"/>
    </source>
</evidence>
<keyword evidence="6" id="KW-0963">Cytoplasm</keyword>
<dbReference type="InterPro" id="IPR045864">
    <property type="entry name" value="aa-tRNA-synth_II/BPL/LPL"/>
</dbReference>
<dbReference type="EC" id="6.1.1.20" evidence="5"/>
<evidence type="ECO:0000256" key="9">
    <source>
        <dbReference type="ARBA" id="ARBA00022741"/>
    </source>
</evidence>
<protein>
    <recommendedName>
        <fullName evidence="5">phenylalanine--tRNA ligase</fullName>
        <ecNumber evidence="5">6.1.1.20</ecNumber>
    </recommendedName>
    <alternativeName>
        <fullName evidence="14">Phenylalanyl-tRNA synthetase beta subunit</fullName>
    </alternativeName>
</protein>
<dbReference type="InterPro" id="IPR041616">
    <property type="entry name" value="PheRS_beta_core"/>
</dbReference>
<evidence type="ECO:0000256" key="14">
    <source>
        <dbReference type="ARBA" id="ARBA00033189"/>
    </source>
</evidence>
<dbReference type="SUPFAM" id="SSF46955">
    <property type="entry name" value="Putative DNA-binding domain"/>
    <property type="match status" value="2"/>
</dbReference>
<dbReference type="Gene3D" id="3.30.56.10">
    <property type="match status" value="2"/>
</dbReference>
<keyword evidence="7" id="KW-0436">Ligase</keyword>
<dbReference type="GO" id="GO:0006432">
    <property type="term" value="P:phenylalanyl-tRNA aminoacylation"/>
    <property type="evidence" value="ECO:0007669"/>
    <property type="project" value="InterPro"/>
</dbReference>
<keyword evidence="12" id="KW-0648">Protein biosynthesis</keyword>
<dbReference type="Pfam" id="PF17759">
    <property type="entry name" value="tRNA_synthFbeta"/>
    <property type="match status" value="1"/>
</dbReference>
<dbReference type="InterPro" id="IPR040659">
    <property type="entry name" value="PhetRS_B1"/>
</dbReference>
<proteinExistence type="inferred from homology"/>
<keyword evidence="13" id="KW-0030">Aminoacyl-tRNA synthetase</keyword>
<comment type="subunit">
    <text evidence="4">Tetramer of two alpha and two beta subunits.</text>
</comment>
<organism evidence="17 18">
    <name type="scientific">Tetradesmus obliquus</name>
    <name type="common">Green alga</name>
    <name type="synonym">Acutodesmus obliquus</name>
    <dbReference type="NCBI Taxonomy" id="3088"/>
    <lineage>
        <taxon>Eukaryota</taxon>
        <taxon>Viridiplantae</taxon>
        <taxon>Chlorophyta</taxon>
        <taxon>core chlorophytes</taxon>
        <taxon>Chlorophyceae</taxon>
        <taxon>CS clade</taxon>
        <taxon>Sphaeropleales</taxon>
        <taxon>Scenedesmaceae</taxon>
        <taxon>Tetradesmus</taxon>
    </lineage>
</organism>
<comment type="catalytic activity">
    <reaction evidence="15">
        <text>tRNA(Phe) + L-phenylalanine + ATP = L-phenylalanyl-tRNA(Phe) + AMP + diphosphate + H(+)</text>
        <dbReference type="Rhea" id="RHEA:19413"/>
        <dbReference type="Rhea" id="RHEA-COMP:9668"/>
        <dbReference type="Rhea" id="RHEA-COMP:9699"/>
        <dbReference type="ChEBI" id="CHEBI:15378"/>
        <dbReference type="ChEBI" id="CHEBI:30616"/>
        <dbReference type="ChEBI" id="CHEBI:33019"/>
        <dbReference type="ChEBI" id="CHEBI:58095"/>
        <dbReference type="ChEBI" id="CHEBI:78442"/>
        <dbReference type="ChEBI" id="CHEBI:78531"/>
        <dbReference type="ChEBI" id="CHEBI:456215"/>
        <dbReference type="EC" id="6.1.1.20"/>
    </reaction>
</comment>
<evidence type="ECO:0000256" key="2">
    <source>
        <dbReference type="ARBA" id="ARBA00004496"/>
    </source>
</evidence>
<accession>A0A383WB32</accession>
<keyword evidence="10" id="KW-0067">ATP-binding</keyword>
<dbReference type="EMBL" id="FNXT01001218">
    <property type="protein sequence ID" value="SZX74651.1"/>
    <property type="molecule type" value="Genomic_DNA"/>
</dbReference>
<feature type="domain" description="B5" evidence="16">
    <location>
        <begin position="307"/>
        <end position="396"/>
    </location>
</feature>
<gene>
    <name evidence="17" type="ORF">BQ4739_LOCUS14972</name>
</gene>
<dbReference type="FunFam" id="3.50.40.10:FF:000002">
    <property type="entry name" value="phenylalanine--tRNA ligase beta subunit"/>
    <property type="match status" value="1"/>
</dbReference>
<evidence type="ECO:0000259" key="16">
    <source>
        <dbReference type="PROSITE" id="PS51483"/>
    </source>
</evidence>
<comment type="cofactor">
    <cofactor evidence="1">
        <name>Mg(2+)</name>
        <dbReference type="ChEBI" id="CHEBI:18420"/>
    </cofactor>
</comment>
<dbReference type="FunFam" id="3.30.56.10:FF:000005">
    <property type="entry name" value="Phenylalanine--tRNA ligase beta subunit"/>
    <property type="match status" value="1"/>
</dbReference>
<dbReference type="AlphaFoldDB" id="A0A383WB32"/>
<dbReference type="GO" id="GO:0005524">
    <property type="term" value="F:ATP binding"/>
    <property type="evidence" value="ECO:0007669"/>
    <property type="project" value="UniProtKB-KW"/>
</dbReference>
<dbReference type="GO" id="GO:0009328">
    <property type="term" value="C:phenylalanine-tRNA ligase complex"/>
    <property type="evidence" value="ECO:0007669"/>
    <property type="project" value="TreeGrafter"/>
</dbReference>
<dbReference type="PROSITE" id="PS51483">
    <property type="entry name" value="B5"/>
    <property type="match status" value="1"/>
</dbReference>
<evidence type="ECO:0000313" key="18">
    <source>
        <dbReference type="Proteomes" id="UP000256970"/>
    </source>
</evidence>
<dbReference type="InterPro" id="IPR005147">
    <property type="entry name" value="tRNA_synthase_B5-dom"/>
</dbReference>
<dbReference type="Pfam" id="PF03483">
    <property type="entry name" value="B3_4"/>
    <property type="match status" value="1"/>
</dbReference>
<keyword evidence="11" id="KW-0460">Magnesium</keyword>
<dbReference type="STRING" id="3088.A0A383WB32"/>
<dbReference type="InterPro" id="IPR020825">
    <property type="entry name" value="Phe-tRNA_synthase-like_B3/B4"/>
</dbReference>
<keyword evidence="18" id="KW-1185">Reference proteome</keyword>
<evidence type="ECO:0000256" key="6">
    <source>
        <dbReference type="ARBA" id="ARBA00022490"/>
    </source>
</evidence>
<evidence type="ECO:0000256" key="5">
    <source>
        <dbReference type="ARBA" id="ARBA00012814"/>
    </source>
</evidence>
<dbReference type="PANTHER" id="PTHR10947:SF0">
    <property type="entry name" value="PHENYLALANINE--TRNA LIGASE BETA SUBUNIT"/>
    <property type="match status" value="1"/>
</dbReference>
<dbReference type="GO" id="GO:0000287">
    <property type="term" value="F:magnesium ion binding"/>
    <property type="evidence" value="ECO:0007669"/>
    <property type="project" value="InterPro"/>
</dbReference>
<evidence type="ECO:0000256" key="8">
    <source>
        <dbReference type="ARBA" id="ARBA00022723"/>
    </source>
</evidence>
<dbReference type="SUPFAM" id="SSF55681">
    <property type="entry name" value="Class II aaRS and biotin synthetases"/>
    <property type="match status" value="1"/>
</dbReference>
<name>A0A383WB32_TETOB</name>
<evidence type="ECO:0000256" key="1">
    <source>
        <dbReference type="ARBA" id="ARBA00001946"/>
    </source>
</evidence>
<dbReference type="Gene3D" id="3.50.40.10">
    <property type="entry name" value="Phenylalanyl-trna Synthetase, Chain B, domain 3"/>
    <property type="match status" value="1"/>
</dbReference>
<dbReference type="Pfam" id="PF18262">
    <property type="entry name" value="PhetRS_B1"/>
    <property type="match status" value="1"/>
</dbReference>
<evidence type="ECO:0000256" key="13">
    <source>
        <dbReference type="ARBA" id="ARBA00023146"/>
    </source>
</evidence>
<dbReference type="InterPro" id="IPR045060">
    <property type="entry name" value="Phe-tRNA-ligase_IIc_bsu"/>
</dbReference>
<evidence type="ECO:0000256" key="10">
    <source>
        <dbReference type="ARBA" id="ARBA00022840"/>
    </source>
</evidence>
<keyword evidence="9" id="KW-0547">Nucleotide-binding</keyword>
<evidence type="ECO:0000256" key="7">
    <source>
        <dbReference type="ARBA" id="ARBA00022598"/>
    </source>
</evidence>
<sequence>MPIVGVNRDRLFEALGRKYTDEEFDQLCFEYGIELDDVTSEREMIRKELSKDDASALSEASEDVIYKIDIPANRYDMLCLEGIARALNIFKGRLEAPQYRLADMKGKPLLQLVVKPETALIRPYVVAAVLRGVTFDATRYTSFIDLQDKLHQNLCRQRSLVAIGTHDLAKCRGPFSYEALPPADISFVPLKQTQKFRADELMEHYLANDQKLKKFVPLIKDSLVYPAIYDADRTLLSLPPIINGAATAISLETRDVFIECTATDLTKAKVVLNTVCAMFAEYCAQPYVVEPVEVIDSFGESHVYPDLAPRQIDVPLDYINSRLGLQLEPSTVAKLLRSMQLQVELSSAAAAAAADGSSSSPGSDLVSVPPTRSDILHACDVMEDVAIAYGYNNLSKQIPTTVTQGRELPLNQLTELLRQEVALAGYTEILTWALCSRAENFDAMRCPESAPGSGAVAIGNPQTAEFEVCRTTLLPSALKTIAANKREPLPLRLFELSDVVLLDAERDVGARNERRLVVVHCGKASEFEVIVPDDLAHYQVLNVPREGSSDSSGRMLTGAWGVLSFNQATRS</sequence>
<evidence type="ECO:0000256" key="12">
    <source>
        <dbReference type="ARBA" id="ARBA00022917"/>
    </source>
</evidence>
<dbReference type="NCBIfam" id="TIGR00471">
    <property type="entry name" value="pheT_arch"/>
    <property type="match status" value="1"/>
</dbReference>
<dbReference type="Gene3D" id="3.30.930.10">
    <property type="entry name" value="Bira Bifunctional Protein, Domain 2"/>
    <property type="match status" value="1"/>
</dbReference>
<dbReference type="Proteomes" id="UP000256970">
    <property type="component" value="Unassembled WGS sequence"/>
</dbReference>
<dbReference type="PANTHER" id="PTHR10947">
    <property type="entry name" value="PHENYLALANYL-TRNA SYNTHETASE BETA CHAIN AND LEUCINE-RICH REPEAT-CONTAINING PROTEIN 47"/>
    <property type="match status" value="1"/>
</dbReference>
<evidence type="ECO:0000256" key="3">
    <source>
        <dbReference type="ARBA" id="ARBA00007438"/>
    </source>
</evidence>
<dbReference type="InterPro" id="IPR009061">
    <property type="entry name" value="DNA-bd_dom_put_sf"/>
</dbReference>
<comment type="subcellular location">
    <subcellularLocation>
        <location evidence="2">Cytoplasm</location>
    </subcellularLocation>
</comment>
<dbReference type="SMART" id="SM00873">
    <property type="entry name" value="B3_4"/>
    <property type="match status" value="1"/>
</dbReference>
<dbReference type="InterPro" id="IPR004531">
    <property type="entry name" value="Phe-tRNA-synth_IIc_bsu_arc_euk"/>
</dbReference>
<dbReference type="GO" id="GO:0004826">
    <property type="term" value="F:phenylalanine-tRNA ligase activity"/>
    <property type="evidence" value="ECO:0007669"/>
    <property type="project" value="UniProtKB-EC"/>
</dbReference>
<evidence type="ECO:0000256" key="11">
    <source>
        <dbReference type="ARBA" id="ARBA00022842"/>
    </source>
</evidence>
<dbReference type="GO" id="GO:0003723">
    <property type="term" value="F:RNA binding"/>
    <property type="evidence" value="ECO:0007669"/>
    <property type="project" value="InterPro"/>
</dbReference>
<dbReference type="Pfam" id="PF03484">
    <property type="entry name" value="B5"/>
    <property type="match status" value="1"/>
</dbReference>
<dbReference type="InterPro" id="IPR005146">
    <property type="entry name" value="B3/B4_tRNA-bd"/>
</dbReference>
<dbReference type="SMART" id="SM00874">
    <property type="entry name" value="B5"/>
    <property type="match status" value="1"/>
</dbReference>
<evidence type="ECO:0000256" key="15">
    <source>
        <dbReference type="ARBA" id="ARBA00049255"/>
    </source>
</evidence>
<reference evidence="17 18" key="1">
    <citation type="submission" date="2016-10" db="EMBL/GenBank/DDBJ databases">
        <authorList>
            <person name="Cai Z."/>
        </authorList>
    </citation>
    <scope>NUCLEOTIDE SEQUENCE [LARGE SCALE GENOMIC DNA]</scope>
</reference>
<comment type="similarity">
    <text evidence="3">Belongs to the phenylalanyl-tRNA synthetase beta subunit family. Type 2 subfamily.</text>
</comment>
<evidence type="ECO:0000256" key="4">
    <source>
        <dbReference type="ARBA" id="ARBA00011209"/>
    </source>
</evidence>